<organism evidence="3 4">
    <name type="scientific">Nematostella vectensis</name>
    <name type="common">Starlet sea anemone</name>
    <dbReference type="NCBI Taxonomy" id="45351"/>
    <lineage>
        <taxon>Eukaryota</taxon>
        <taxon>Metazoa</taxon>
        <taxon>Cnidaria</taxon>
        <taxon>Anthozoa</taxon>
        <taxon>Hexacorallia</taxon>
        <taxon>Actiniaria</taxon>
        <taxon>Edwardsiidae</taxon>
        <taxon>Nematostella</taxon>
    </lineage>
</organism>
<feature type="region of interest" description="Disordered" evidence="2">
    <location>
        <begin position="526"/>
        <end position="577"/>
    </location>
</feature>
<evidence type="ECO:0000256" key="1">
    <source>
        <dbReference type="SAM" id="Coils"/>
    </source>
</evidence>
<feature type="compositionally biased region" description="Basic and acidic residues" evidence="2">
    <location>
        <begin position="558"/>
        <end position="572"/>
    </location>
</feature>
<keyword evidence="1" id="KW-0175">Coiled coil</keyword>
<feature type="compositionally biased region" description="Polar residues" evidence="2">
    <location>
        <begin position="18"/>
        <end position="47"/>
    </location>
</feature>
<evidence type="ECO:0000313" key="3">
    <source>
        <dbReference type="EMBL" id="EDO42534.1"/>
    </source>
</evidence>
<gene>
    <name evidence="3" type="ORF">NEMVEDRAFT_v1g205195</name>
</gene>
<dbReference type="AlphaFoldDB" id="A7S151"/>
<evidence type="ECO:0000313" key="4">
    <source>
        <dbReference type="Proteomes" id="UP000001593"/>
    </source>
</evidence>
<name>A7S151_NEMVE</name>
<proteinExistence type="predicted"/>
<dbReference type="Proteomes" id="UP000001593">
    <property type="component" value="Unassembled WGS sequence"/>
</dbReference>
<evidence type="ECO:0000256" key="2">
    <source>
        <dbReference type="SAM" id="MobiDB-lite"/>
    </source>
</evidence>
<sequence>MFSQAGTGSQSSQQSSSELFSQPRISQSKTSTHDNTSVPAYNSVQGEESSEKYYLKYISKPPLFPGQSKNERTKAEDFREFMETQQKITFEREQRDTFEGLIALLKDCTSEVTNAMSYFKETLSKNMEENLDQVTSAADKSVKVIMQLKADFAENFNTLKRNVREDQAVQETISKLEKQVAIKEETIKHLTFQLEELHAKEQRALEREESYFKREKEILEQLKTAESTSTPRKLNDIKELTRQLEESRKRESMALEREQKYVERENQLSASLKALENKQHYLPNNAIAEKHFHAHLPVNASTTHGGKMLTYGPTMPLVHYQQPRDQHNASHVTQRQDAIPPHCESDCFSARALTVSSHQVHSTSHPTAAIAPVQTMPMTQSLALPTEQHSNANSHATASFVTNKASVLPVSTASQRLQENHNQSNLISPGNLSASRASLHEYPKRSPVATVLPLTQVKIENNRKDCIFSKKGDDPLGIFVFDLTVPSPEKCNNSEMSAEMQSSETHVSPDKVPVVRAYATRSAHNKDTEAHPNTGIVKHASPSSHVQQPIKRRVSNRGNEDKKAEKRTRIEEDTQTAEPEAIVKNQPFRRKGFEAQRTLNIPFERLDEDVNINQITDSIRKHAMKRKQKVGQRKPYR</sequence>
<dbReference type="HOGENOM" id="CLU_429804_0_0_1"/>
<feature type="coiled-coil region" evidence="1">
    <location>
        <begin position="237"/>
        <end position="278"/>
    </location>
</feature>
<accession>A7S151</accession>
<dbReference type="STRING" id="45351.A7S151"/>
<dbReference type="InParanoid" id="A7S151"/>
<protein>
    <submittedName>
        <fullName evidence="3">Uncharacterized protein</fullName>
    </submittedName>
</protein>
<feature type="region of interest" description="Disordered" evidence="2">
    <location>
        <begin position="1"/>
        <end position="48"/>
    </location>
</feature>
<keyword evidence="4" id="KW-1185">Reference proteome</keyword>
<dbReference type="eggNOG" id="ENOG502SG6I">
    <property type="taxonomic scope" value="Eukaryota"/>
</dbReference>
<dbReference type="OMA" id="WDSAEIN"/>
<dbReference type="EMBL" id="DS469563">
    <property type="protein sequence ID" value="EDO42534.1"/>
    <property type="molecule type" value="Genomic_DNA"/>
</dbReference>
<reference evidence="3 4" key="1">
    <citation type="journal article" date="2007" name="Science">
        <title>Sea anemone genome reveals ancestral eumetazoan gene repertoire and genomic organization.</title>
        <authorList>
            <person name="Putnam N.H."/>
            <person name="Srivastava M."/>
            <person name="Hellsten U."/>
            <person name="Dirks B."/>
            <person name="Chapman J."/>
            <person name="Salamov A."/>
            <person name="Terry A."/>
            <person name="Shapiro H."/>
            <person name="Lindquist E."/>
            <person name="Kapitonov V.V."/>
            <person name="Jurka J."/>
            <person name="Genikhovich G."/>
            <person name="Grigoriev I.V."/>
            <person name="Lucas S.M."/>
            <person name="Steele R.E."/>
            <person name="Finnerty J.R."/>
            <person name="Technau U."/>
            <person name="Martindale M.Q."/>
            <person name="Rokhsar D.S."/>
        </authorList>
    </citation>
    <scope>NUCLEOTIDE SEQUENCE [LARGE SCALE GENOMIC DNA]</scope>
    <source>
        <strain evidence="4">CH2 X CH6</strain>
    </source>
</reference>